<name>A0ACB0M2W0_TRIPR</name>
<reference evidence="1" key="1">
    <citation type="submission" date="2023-10" db="EMBL/GenBank/DDBJ databases">
        <authorList>
            <person name="Rodriguez Cubillos JULIANA M."/>
            <person name="De Vega J."/>
        </authorList>
    </citation>
    <scope>NUCLEOTIDE SEQUENCE</scope>
</reference>
<sequence>MAHKRASYYCIFIQFILFSIYFMPTFGDTNGQILIRFKSFLSNDNALDNWVDESNLCKWAGLLCKNDNTLFYGLRLENMGLSGKIDVDTLLELPTLVTFSVNNNTFEGPMPEFKKLVKLRGLYLSNNKFSGEILDDSFEGMGNLKSVVLAENEFNGHIPISLAKLPNLLDLDLHGNSFGGNIPEFQNNGFRVFDLSNNQLEGPIPQSLSNEPSLAKKKSSEPSTSFSGNKALCGKPLSNPCNKSPTNSIVNPNSAPSTQGKGKKHKKLLVVLIVVLAMIILASMFALLFIQSRRRRRSVEQSQPILGLQLNSQKTTPSVIETKSIDLAGDFSKGENGELNFVREDKGGFDLNDLLRSSAEVLGSGSFGSTYKAMVLNGPIVVVKRFRHMNNVGKQEFFEHMKKLGSLTHPNLLPLVAFYYKKEEKFLVYDFGENGSLASHLHGRNGIVLNWSTRLKIIKGVARGLAHLYKEFPNQNLPHGHLKSSNVMLNNSFEPFLTEYGLIPITNKNHAQQFMSSYKSPEVTHFDRPNEKTDIWCLGILILELLTGKFPANYLRHGKGENSDLATWVNSVVREEWTGEVFDKDIMGTRNGEGEMLKLLRIGMYCCEWSVERRYDWREALAKIEELKEKDSEDESFSYVSDGDLYSRGVTDDDFSFSVTDISQVDHKFENVAM</sequence>
<protein>
    <submittedName>
        <fullName evidence="1">Uncharacterized protein</fullName>
    </submittedName>
</protein>
<dbReference type="EMBL" id="CASHSV030000716">
    <property type="protein sequence ID" value="CAJ2674829.1"/>
    <property type="molecule type" value="Genomic_DNA"/>
</dbReference>
<accession>A0ACB0M2W0</accession>
<evidence type="ECO:0000313" key="1">
    <source>
        <dbReference type="EMBL" id="CAJ2674829.1"/>
    </source>
</evidence>
<keyword evidence="2" id="KW-1185">Reference proteome</keyword>
<evidence type="ECO:0000313" key="2">
    <source>
        <dbReference type="Proteomes" id="UP001177021"/>
    </source>
</evidence>
<proteinExistence type="predicted"/>
<dbReference type="Proteomes" id="UP001177021">
    <property type="component" value="Unassembled WGS sequence"/>
</dbReference>
<organism evidence="1 2">
    <name type="scientific">Trifolium pratense</name>
    <name type="common">Red clover</name>
    <dbReference type="NCBI Taxonomy" id="57577"/>
    <lineage>
        <taxon>Eukaryota</taxon>
        <taxon>Viridiplantae</taxon>
        <taxon>Streptophyta</taxon>
        <taxon>Embryophyta</taxon>
        <taxon>Tracheophyta</taxon>
        <taxon>Spermatophyta</taxon>
        <taxon>Magnoliopsida</taxon>
        <taxon>eudicotyledons</taxon>
        <taxon>Gunneridae</taxon>
        <taxon>Pentapetalae</taxon>
        <taxon>rosids</taxon>
        <taxon>fabids</taxon>
        <taxon>Fabales</taxon>
        <taxon>Fabaceae</taxon>
        <taxon>Papilionoideae</taxon>
        <taxon>50 kb inversion clade</taxon>
        <taxon>NPAAA clade</taxon>
        <taxon>Hologalegina</taxon>
        <taxon>IRL clade</taxon>
        <taxon>Trifolieae</taxon>
        <taxon>Trifolium</taxon>
    </lineage>
</organism>
<comment type="caution">
    <text evidence="1">The sequence shown here is derived from an EMBL/GenBank/DDBJ whole genome shotgun (WGS) entry which is preliminary data.</text>
</comment>
<gene>
    <name evidence="1" type="ORF">MILVUS5_LOCUS37993</name>
</gene>